<dbReference type="InterPro" id="IPR027417">
    <property type="entry name" value="P-loop_NTPase"/>
</dbReference>
<dbReference type="InterPro" id="IPR050678">
    <property type="entry name" value="DNA_Partitioning_ATPase"/>
</dbReference>
<dbReference type="SUPFAM" id="SSF52540">
    <property type="entry name" value="P-loop containing nucleoside triphosphate hydrolases"/>
    <property type="match status" value="1"/>
</dbReference>
<comment type="similarity">
    <text evidence="1">Belongs to the ParA family.</text>
</comment>
<name>A0A537JAU4_9BACT</name>
<dbReference type="Gene3D" id="3.40.50.300">
    <property type="entry name" value="P-loop containing nucleotide triphosphate hydrolases"/>
    <property type="match status" value="1"/>
</dbReference>
<sequence>MQPTGSTFAIVNQKGGVGKTTTAVNLSAALALLGHRILLIDLDPQGNSTSGVGASKGAGLGSMYDVLIGADPMFHVIRPSPVPRLDLAPSDVRLAGAEVELVPAIARENKLKKALKRIRDMYDVLVIDCPPSLGLLTVNALTAADGCLIPMQCEYYALEGLSALMTSIELIRRHLNPGLRISGVLLTMVDPRLKLCEQVAEEVKRHFGHQVFETAIPRSVRLAEAPSHGQPIFAYAADSRGAEAYLSLAHEVIGRIGLEPRWMERGLVGVAGPLATAAATPSEDGGDQTDG</sequence>
<dbReference type="InterPro" id="IPR025669">
    <property type="entry name" value="AAA_dom"/>
</dbReference>
<dbReference type="AlphaFoldDB" id="A0A537JAU4"/>
<gene>
    <name evidence="3" type="ORF">E6H04_08310</name>
</gene>
<dbReference type="PANTHER" id="PTHR13696:SF52">
    <property type="entry name" value="PARA FAMILY PROTEIN CT_582"/>
    <property type="match status" value="1"/>
</dbReference>
<dbReference type="Proteomes" id="UP000320048">
    <property type="component" value="Unassembled WGS sequence"/>
</dbReference>
<protein>
    <submittedName>
        <fullName evidence="3">ParA family protein</fullName>
    </submittedName>
</protein>
<dbReference type="EMBL" id="VBAO01000208">
    <property type="protein sequence ID" value="TMI80633.1"/>
    <property type="molecule type" value="Genomic_DNA"/>
</dbReference>
<proteinExistence type="inferred from homology"/>
<evidence type="ECO:0000313" key="3">
    <source>
        <dbReference type="EMBL" id="TMI80633.1"/>
    </source>
</evidence>
<evidence type="ECO:0000256" key="1">
    <source>
        <dbReference type="ARBA" id="ARBA00006976"/>
    </source>
</evidence>
<evidence type="ECO:0000259" key="2">
    <source>
        <dbReference type="Pfam" id="PF13614"/>
    </source>
</evidence>
<dbReference type="CDD" id="cd02042">
    <property type="entry name" value="ParAB_family"/>
    <property type="match status" value="1"/>
</dbReference>
<comment type="caution">
    <text evidence="3">The sequence shown here is derived from an EMBL/GenBank/DDBJ whole genome shotgun (WGS) entry which is preliminary data.</text>
</comment>
<dbReference type="Pfam" id="PF13614">
    <property type="entry name" value="AAA_31"/>
    <property type="match status" value="1"/>
</dbReference>
<dbReference type="PANTHER" id="PTHR13696">
    <property type="entry name" value="P-LOOP CONTAINING NUCLEOSIDE TRIPHOSPHATE HYDROLASE"/>
    <property type="match status" value="1"/>
</dbReference>
<reference evidence="3 4" key="1">
    <citation type="journal article" date="2019" name="Nat. Microbiol.">
        <title>Mediterranean grassland soil C-N compound turnover is dependent on rainfall and depth, and is mediated by genomically divergent microorganisms.</title>
        <authorList>
            <person name="Diamond S."/>
            <person name="Andeer P.F."/>
            <person name="Li Z."/>
            <person name="Crits-Christoph A."/>
            <person name="Burstein D."/>
            <person name="Anantharaman K."/>
            <person name="Lane K.R."/>
            <person name="Thomas B.C."/>
            <person name="Pan C."/>
            <person name="Northen T.R."/>
            <person name="Banfield J.F."/>
        </authorList>
    </citation>
    <scope>NUCLEOTIDE SEQUENCE [LARGE SCALE GENOMIC DNA]</scope>
    <source>
        <strain evidence="3">NP_7</strain>
    </source>
</reference>
<organism evidence="3 4">
    <name type="scientific">Candidatus Segetimicrobium genomatis</name>
    <dbReference type="NCBI Taxonomy" id="2569760"/>
    <lineage>
        <taxon>Bacteria</taxon>
        <taxon>Bacillati</taxon>
        <taxon>Candidatus Sysuimicrobiota</taxon>
        <taxon>Candidatus Sysuimicrobiia</taxon>
        <taxon>Candidatus Sysuimicrobiales</taxon>
        <taxon>Candidatus Segetimicrobiaceae</taxon>
        <taxon>Candidatus Segetimicrobium</taxon>
    </lineage>
</organism>
<feature type="domain" description="AAA" evidence="2">
    <location>
        <begin position="7"/>
        <end position="181"/>
    </location>
</feature>
<dbReference type="FunFam" id="3.40.50.300:FF:000285">
    <property type="entry name" value="Sporulation initiation inhibitor Soj"/>
    <property type="match status" value="1"/>
</dbReference>
<accession>A0A537JAU4</accession>
<evidence type="ECO:0000313" key="4">
    <source>
        <dbReference type="Proteomes" id="UP000320048"/>
    </source>
</evidence>